<keyword evidence="1" id="KW-0472">Membrane</keyword>
<dbReference type="Pfam" id="PF16951">
    <property type="entry name" value="MaAIMP_sms"/>
    <property type="match status" value="1"/>
</dbReference>
<evidence type="ECO:0000256" key="1">
    <source>
        <dbReference type="SAM" id="Phobius"/>
    </source>
</evidence>
<dbReference type="InterPro" id="IPR031596">
    <property type="entry name" value="MaAIMP_sms"/>
</dbReference>
<dbReference type="EMBL" id="DXBY01000209">
    <property type="protein sequence ID" value="HIZ36517.1"/>
    <property type="molecule type" value="Genomic_DNA"/>
</dbReference>
<evidence type="ECO:0000313" key="2">
    <source>
        <dbReference type="EMBL" id="HIZ36517.1"/>
    </source>
</evidence>
<evidence type="ECO:0000313" key="3">
    <source>
        <dbReference type="Proteomes" id="UP000824037"/>
    </source>
</evidence>
<protein>
    <submittedName>
        <fullName evidence="2">Methionine/alanine import family NSS transporter small subunit</fullName>
    </submittedName>
</protein>
<name>A0A9D2J543_9MICO</name>
<feature type="transmembrane region" description="Helical" evidence="1">
    <location>
        <begin position="6"/>
        <end position="27"/>
    </location>
</feature>
<accession>A0A9D2J543</accession>
<reference evidence="2" key="1">
    <citation type="journal article" date="2021" name="PeerJ">
        <title>Extensive microbial diversity within the chicken gut microbiome revealed by metagenomics and culture.</title>
        <authorList>
            <person name="Gilroy R."/>
            <person name="Ravi A."/>
            <person name="Getino M."/>
            <person name="Pursley I."/>
            <person name="Horton D.L."/>
            <person name="Alikhan N.F."/>
            <person name="Baker D."/>
            <person name="Gharbi K."/>
            <person name="Hall N."/>
            <person name="Watson M."/>
            <person name="Adriaenssens E.M."/>
            <person name="Foster-Nyarko E."/>
            <person name="Jarju S."/>
            <person name="Secka A."/>
            <person name="Antonio M."/>
            <person name="Oren A."/>
            <person name="Chaudhuri R.R."/>
            <person name="La Ragione R."/>
            <person name="Hildebrand F."/>
            <person name="Pallen M.J."/>
        </authorList>
    </citation>
    <scope>NUCLEOTIDE SEQUENCE</scope>
    <source>
        <strain evidence="2">ChiGjej4B4-7305</strain>
    </source>
</reference>
<dbReference type="AlphaFoldDB" id="A0A9D2J543"/>
<organism evidence="2 3">
    <name type="scientific">Candidatus Ruania gallistercoris</name>
    <dbReference type="NCBI Taxonomy" id="2838746"/>
    <lineage>
        <taxon>Bacteria</taxon>
        <taxon>Bacillati</taxon>
        <taxon>Actinomycetota</taxon>
        <taxon>Actinomycetes</taxon>
        <taxon>Micrococcales</taxon>
        <taxon>Ruaniaceae</taxon>
        <taxon>Ruania</taxon>
    </lineage>
</organism>
<dbReference type="Proteomes" id="UP000824037">
    <property type="component" value="Unassembled WGS sequence"/>
</dbReference>
<comment type="caution">
    <text evidence="2">The sequence shown here is derived from an EMBL/GenBank/DDBJ whole genome shotgun (WGS) entry which is preliminary data.</text>
</comment>
<dbReference type="NCBIfam" id="NF033493">
    <property type="entry name" value="MetS_like_NSS"/>
    <property type="match status" value="1"/>
</dbReference>
<sequence length="46" mass="4851">MTMPAIIMMIVALLLVWGGLVGAIIHLRRHPEEPDEADADAGPATG</sequence>
<proteinExistence type="predicted"/>
<gene>
    <name evidence="2" type="ORF">H9815_12120</name>
</gene>
<reference evidence="2" key="2">
    <citation type="submission" date="2021-04" db="EMBL/GenBank/DDBJ databases">
        <authorList>
            <person name="Gilroy R."/>
        </authorList>
    </citation>
    <scope>NUCLEOTIDE SEQUENCE</scope>
    <source>
        <strain evidence="2">ChiGjej4B4-7305</strain>
    </source>
</reference>
<keyword evidence="1" id="KW-0812">Transmembrane</keyword>
<keyword evidence="1" id="KW-1133">Transmembrane helix</keyword>